<dbReference type="InterPro" id="IPR029491">
    <property type="entry name" value="Helicase_HTH"/>
</dbReference>
<organism evidence="2 3">
    <name type="scientific">Ligilactobacillus salivarius</name>
    <dbReference type="NCBI Taxonomy" id="1624"/>
    <lineage>
        <taxon>Bacteria</taxon>
        <taxon>Bacillati</taxon>
        <taxon>Bacillota</taxon>
        <taxon>Bacilli</taxon>
        <taxon>Lactobacillales</taxon>
        <taxon>Lactobacillaceae</taxon>
        <taxon>Ligilactobacillus</taxon>
    </lineage>
</organism>
<protein>
    <recommendedName>
        <fullName evidence="1">Helicase Helix-turn-helix domain-containing protein</fullName>
    </recommendedName>
</protein>
<evidence type="ECO:0000259" key="1">
    <source>
        <dbReference type="Pfam" id="PF14493"/>
    </source>
</evidence>
<dbReference type="Pfam" id="PF14493">
    <property type="entry name" value="HTH_40"/>
    <property type="match status" value="1"/>
</dbReference>
<dbReference type="AlphaFoldDB" id="A0A6A8LWW3"/>
<accession>A0A6A8LWW3</accession>
<sequence length="183" mass="21278">RRYYVVSQNLKAQFYIKKWLYQEKREVLIPQFKEYLLDFLESQPKDKSDIFMNSFVGHGLPGYTIEQLSEFTGLATADIQIVIADLSLKFADYLNQKGGNFSKIVNLVARSQGLPTSVEETYTLLQKGFTVEKIKQIRRLKESTIQEHLIIASILSHNFDYHQVLTSEDHHILQNIYSDDNLD</sequence>
<reference evidence="2 3" key="1">
    <citation type="submission" date="2019-11" db="EMBL/GenBank/DDBJ databases">
        <title>Draft Genome Sequence of Plant Growth-Promoting Rhizosphere-Associated Bacteria.</title>
        <authorList>
            <person name="Vasilyev I.Y."/>
            <person name="Radchenko V."/>
            <person name="Ilnitskaya E.V."/>
        </authorList>
    </citation>
    <scope>NUCLEOTIDE SEQUENCE [LARGE SCALE GENOMIC DNA]</scope>
    <source>
        <strain evidence="2 3">VRA_1sq_f</strain>
    </source>
</reference>
<evidence type="ECO:0000313" key="2">
    <source>
        <dbReference type="EMBL" id="MSE06389.1"/>
    </source>
</evidence>
<dbReference type="Proteomes" id="UP000437575">
    <property type="component" value="Unassembled WGS sequence"/>
</dbReference>
<evidence type="ECO:0000313" key="3">
    <source>
        <dbReference type="Proteomes" id="UP000437575"/>
    </source>
</evidence>
<comment type="caution">
    <text evidence="2">The sequence shown here is derived from an EMBL/GenBank/DDBJ whole genome shotgun (WGS) entry which is preliminary data.</text>
</comment>
<proteinExistence type="predicted"/>
<dbReference type="EMBL" id="WKKZ01000867">
    <property type="protein sequence ID" value="MSE06389.1"/>
    <property type="molecule type" value="Genomic_DNA"/>
</dbReference>
<name>A0A6A8LWW3_9LACO</name>
<feature type="domain" description="Helicase Helix-turn-helix" evidence="1">
    <location>
        <begin position="117"/>
        <end position="178"/>
    </location>
</feature>
<gene>
    <name evidence="2" type="ORF">GKC34_11635</name>
</gene>
<feature type="non-terminal residue" evidence="2">
    <location>
        <position position="1"/>
    </location>
</feature>
<feature type="non-terminal residue" evidence="2">
    <location>
        <position position="183"/>
    </location>
</feature>